<evidence type="ECO:0000256" key="1">
    <source>
        <dbReference type="ARBA" id="ARBA00004651"/>
    </source>
</evidence>
<keyword evidence="2" id="KW-1003">Cell membrane</keyword>
<organism evidence="7 8">
    <name type="scientific">Thermoproteus uzoniensis (strain 768-20)</name>
    <dbReference type="NCBI Taxonomy" id="999630"/>
    <lineage>
        <taxon>Archaea</taxon>
        <taxon>Thermoproteota</taxon>
        <taxon>Thermoprotei</taxon>
        <taxon>Thermoproteales</taxon>
        <taxon>Thermoproteaceae</taxon>
        <taxon>Thermoproteus</taxon>
    </lineage>
</organism>
<keyword evidence="8" id="KW-1185">Reference proteome</keyword>
<dbReference type="HOGENOM" id="CLU_040769_1_2_2"/>
<dbReference type="STRING" id="999630.TUZN_1693"/>
<evidence type="ECO:0000256" key="3">
    <source>
        <dbReference type="ARBA" id="ARBA00022692"/>
    </source>
</evidence>
<dbReference type="InterPro" id="IPR001851">
    <property type="entry name" value="ABC_transp_permease"/>
</dbReference>
<dbReference type="CDD" id="cd06580">
    <property type="entry name" value="TM_PBP1_transp_TpRbsC_like"/>
    <property type="match status" value="1"/>
</dbReference>
<evidence type="ECO:0000256" key="2">
    <source>
        <dbReference type="ARBA" id="ARBA00022475"/>
    </source>
</evidence>
<sequence length="288" mass="29999">MEEAALVLLTQTIHASVPILLAAVGEILAERSGVVNIGLEGLMLIGAFVGVLVGDFAGSGLAGVAAAWAVGLLLGLLHGAIAVYIRGDQLVAGVAMNLFGAGLVAYGIQAVWHVAGYKQTPSWALVDVNAMTVLAFAVAGAMWYILTRTRLGVAIRAVGEDPEAAYSAGIDVYKIRLFSTAVGASLASLGGAYLSLAYLSVVTKDISAGRGFIALADVVFANWNPLLAIAGALIFGFFDAFSYWLQIFGVARYEVTRMLPYIATLLVVAGVIGRAKPPRALGKPFKKE</sequence>
<evidence type="ECO:0000313" key="8">
    <source>
        <dbReference type="Proteomes" id="UP000008138"/>
    </source>
</evidence>
<feature type="transmembrane region" description="Helical" evidence="6">
    <location>
        <begin position="91"/>
        <end position="112"/>
    </location>
</feature>
<name>F2L340_THEU7</name>
<dbReference type="RefSeq" id="WP_013680494.1">
    <property type="nucleotide sequence ID" value="NC_015315.1"/>
</dbReference>
<keyword evidence="5 6" id="KW-0472">Membrane</keyword>
<dbReference type="eggNOG" id="arCOG00261">
    <property type="taxonomic scope" value="Archaea"/>
</dbReference>
<feature type="transmembrane region" description="Helical" evidence="6">
    <location>
        <begin position="124"/>
        <end position="146"/>
    </location>
</feature>
<feature type="transmembrane region" description="Helical" evidence="6">
    <location>
        <begin position="177"/>
        <end position="199"/>
    </location>
</feature>
<dbReference type="Pfam" id="PF02653">
    <property type="entry name" value="BPD_transp_2"/>
    <property type="match status" value="1"/>
</dbReference>
<dbReference type="GO" id="GO:0022857">
    <property type="term" value="F:transmembrane transporter activity"/>
    <property type="evidence" value="ECO:0007669"/>
    <property type="project" value="InterPro"/>
</dbReference>
<keyword evidence="4 6" id="KW-1133">Transmembrane helix</keyword>
<feature type="transmembrane region" description="Helical" evidence="6">
    <location>
        <begin position="211"/>
        <end position="238"/>
    </location>
</feature>
<evidence type="ECO:0000256" key="5">
    <source>
        <dbReference type="ARBA" id="ARBA00023136"/>
    </source>
</evidence>
<dbReference type="PANTHER" id="PTHR43370:SF1">
    <property type="entry name" value="GUANOSINE ABC TRANSPORTER PERMEASE PROTEIN NUPQ"/>
    <property type="match status" value="1"/>
</dbReference>
<accession>F2L340</accession>
<dbReference type="EMBL" id="CP002590">
    <property type="protein sequence ID" value="AEA13159.1"/>
    <property type="molecule type" value="Genomic_DNA"/>
</dbReference>
<comment type="subcellular location">
    <subcellularLocation>
        <location evidence="1">Cell membrane</location>
        <topology evidence="1">Multi-pass membrane protein</topology>
    </subcellularLocation>
</comment>
<dbReference type="KEGG" id="tuz:TUZN_1693"/>
<gene>
    <name evidence="7" type="ordered locus">TUZN_1693</name>
</gene>
<protein>
    <submittedName>
        <fullName evidence="7">Inner-membrane translocator</fullName>
    </submittedName>
</protein>
<dbReference type="PANTHER" id="PTHR43370">
    <property type="entry name" value="SUGAR ABC TRANSPORTER INTEGRAL MEMBRANE PROTEIN-RELATED"/>
    <property type="match status" value="1"/>
</dbReference>
<dbReference type="AlphaFoldDB" id="F2L340"/>
<feature type="transmembrane region" description="Helical" evidence="6">
    <location>
        <begin position="32"/>
        <end position="54"/>
    </location>
</feature>
<feature type="transmembrane region" description="Helical" evidence="6">
    <location>
        <begin position="61"/>
        <end position="85"/>
    </location>
</feature>
<dbReference type="GO" id="GO:0005886">
    <property type="term" value="C:plasma membrane"/>
    <property type="evidence" value="ECO:0007669"/>
    <property type="project" value="UniProtKB-SubCell"/>
</dbReference>
<reference key="2">
    <citation type="submission" date="2011-03" db="EMBL/GenBank/DDBJ databases">
        <title>Complete genome sequence of the thermoacidophilic crenarchaeon Thermoproteus uzoniensis 768-20.</title>
        <authorList>
            <person name="Mardanov A.V."/>
            <person name="Gumerov V.M."/>
            <person name="Beletsky A.V."/>
            <person name="Prokofeva M.I."/>
            <person name="Bonch-Osmolovskaya E.A."/>
            <person name="Ravin N.V."/>
            <person name="Skryabin K.G."/>
        </authorList>
    </citation>
    <scope>NUCLEOTIDE SEQUENCE</scope>
    <source>
        <strain>768-20</strain>
    </source>
</reference>
<dbReference type="Proteomes" id="UP000008138">
    <property type="component" value="Chromosome"/>
</dbReference>
<proteinExistence type="predicted"/>
<keyword evidence="3 6" id="KW-0812">Transmembrane</keyword>
<evidence type="ECO:0000313" key="7">
    <source>
        <dbReference type="EMBL" id="AEA13159.1"/>
    </source>
</evidence>
<dbReference type="GeneID" id="10361212"/>
<evidence type="ECO:0000256" key="6">
    <source>
        <dbReference type="SAM" id="Phobius"/>
    </source>
</evidence>
<feature type="transmembrane region" description="Helical" evidence="6">
    <location>
        <begin position="258"/>
        <end position="275"/>
    </location>
</feature>
<dbReference type="OrthoDB" id="372203at2157"/>
<evidence type="ECO:0000256" key="4">
    <source>
        <dbReference type="ARBA" id="ARBA00022989"/>
    </source>
</evidence>
<reference evidence="7 8" key="1">
    <citation type="journal article" date="2011" name="J. Bacteriol.">
        <title>Complete genome sequence of the thermoacidophilic crenarchaeon Thermoproteus uzoniensis 768-20.</title>
        <authorList>
            <person name="Mardanov A.V."/>
            <person name="Gumerov V.M."/>
            <person name="Beletsky A.V."/>
            <person name="Prokofeva M.I."/>
            <person name="Bonch-Osmolovskaya E.A."/>
            <person name="Ravin N.V."/>
            <person name="Skryabin K.G."/>
        </authorList>
    </citation>
    <scope>NUCLEOTIDE SEQUENCE [LARGE SCALE GENOMIC DNA]</scope>
    <source>
        <strain evidence="7 8">768-20</strain>
    </source>
</reference>